<evidence type="ECO:0000313" key="10">
    <source>
        <dbReference type="EMBL" id="GMI27845.1"/>
    </source>
</evidence>
<keyword evidence="3 8" id="KW-0812">Transmembrane</keyword>
<dbReference type="Pfam" id="PF01852">
    <property type="entry name" value="START"/>
    <property type="match status" value="1"/>
</dbReference>
<evidence type="ECO:0000256" key="3">
    <source>
        <dbReference type="ARBA" id="ARBA00022692"/>
    </source>
</evidence>
<accession>A0ABQ6MJP9</accession>
<keyword evidence="6" id="KW-0175">Coiled coil</keyword>
<proteinExistence type="inferred from homology"/>
<keyword evidence="5 8" id="KW-0472">Membrane</keyword>
<evidence type="ECO:0000256" key="6">
    <source>
        <dbReference type="SAM" id="Coils"/>
    </source>
</evidence>
<name>A0ABQ6MJP9_9STRA</name>
<evidence type="ECO:0000256" key="8">
    <source>
        <dbReference type="SAM" id="Phobius"/>
    </source>
</evidence>
<evidence type="ECO:0000256" key="5">
    <source>
        <dbReference type="ARBA" id="ARBA00023136"/>
    </source>
</evidence>
<sequence>MDPTAPPLGVQGQLSQALSELQQFRASADRFQAENQELRAEADALRAELRAASGDAPPGPGLHVPPPSVRAMLDEALAELKAKAAENSELHAQAAENSELREKAAQADKLRAELLLLRKQTEQVRHEDTLFHSIITVTSKTKMEKTGTSLIHTKPNQLRRLFLEAPDQALPPPPSAWAPPPNAIVHTLSEKDTAVLFYRNLAVRNIGGLANMELFEFHLHVAESTENPNLITLRTLSDDEAEHLCGDLYARQVETKREKVDLKKLKRVQVDGEITLEAADFNCTKLFIAAAVLLKSGVDRTVPSPVSNPNPLPRQVTAAIARGATKSCSLEVAEAVLSFLAGATRSLHDRFGRYKEVDEATLRHFVEHGMSSAPESSEKEKALILRRLQDDDQKESSWSRLAGTVREPVSYFKKVDEDSNTWGKAEGVVDVSAPDVLAWLWYSCTHERSLKYERKNGNLLKTELDVPGTRSKFIVVSMKMPRAISNRVFANWWTWAKEQNGDLIAAFTPHEDYGSGAEKETVDAALEAEKRSVIGKLRGFYRIKTLASNVCRVTLVAQGDAGGTIGKQAMAWGIKFLLGIVKNLKDKCMRNGAKVDAEMRGAFPAPPLRRSLTREQDAMVARCLSLEKDAEASTRGSRKRSNVMAAVSAKSAAAQARAVKGSWVELRSTSLFVSMSMKYTKGSEGGSDSSVAIGKAKATLDCSATEAFAHQFAVCGREKMILSKEGGDRARFIFKEHTTHDFEWALVKKMPFPLTNREFLGRYLSFKEPTGDLVVVFEALPDSTKVDYGANLKVVRGKGTGVLRLKSINDGTQCEVTLVQHGDAGGFVPEGVMVAKIPQALRPVADMRELFQRDDAIDGAKRSELAAIINTNKQPYLPDETALVKKIGAKFASLPAFEKLDSPDHFVHMSWVFKEGSSAAIGRATTIVDAPIAEVAAWELAKMSRENQKEHVAFGGLDRNLKKINDHQDIYHVVYELSIPGFLPRQWVTRVVWKWAAGKKELTVIADSVDHTDFPERKEYLRASSTVMVKYKQEAEVGEVPQTKVTWTQQVDLGGVIPKWAQNRQGVGQLMYLSLMRKRFDRSLELDGKKREELVKMIRRHGRDGVEYSEEEEKMVAEGKTCPEEVLAHVWDTKARHKTRPDDLEKEIDEKPNAHNQLVFNKKQTPAVISNRDFLSRAVWKKAEGGGFVVVTAPEESTKRPANKRRGSRKKSSAKGDFAVRAKYPSIMRISLIITGGTKIDRNKSVSTNLDCLSEKEARRIGKNLPQALRARKTADAGVFQWRNQNPSMKELFEKYPWVEEMVLTMGEELLKNAAWGLWFRVITGSGLSMLDLATDINVILVYFGETGQEWYGWMMLGMVLASMGLQLVGVLIQNGKMGWGKLLSEMLIVLLGLKPGVDAMRVVSNAEMHEHHVLDATMELACTKGIEMFCESIPGCILQVMALTQGGSEGATRTKVVSIFISAITTGMGSASISYDFDSDPEKREKLPNFYGYLPDEGNARTIMYVCMVINSALLLLLRSIGAALLMLADTKIFIAYMAGDHLLYLLLKLVRGDFLYWMPVEGVVGVPFALLLRVIMKTLTDFTGVLQFRAAGEMGGALWLWTMCLSLVAPWVAVPVYFGSLTKESTIVTDGEEGEETSVGYEQSDAWRLLGGLTAGWVLAFAIFLSLMKKKYRSTFWSMETGNEWIQAFFIQGGSDDIKKNVLKYNSAKWKAIEPQVKEWIRDGWVGWERDKPDWYTDNWKAKVPGDWVPKEGKAGHERAKESVRRRSIGGGGRERSVVYAAD</sequence>
<feature type="transmembrane region" description="Helical" evidence="8">
    <location>
        <begin position="1351"/>
        <end position="1373"/>
    </location>
</feature>
<dbReference type="PANTHER" id="PTHR19308">
    <property type="entry name" value="PHOSPHATIDYLCHOLINE TRANSFER PROTEIN"/>
    <property type="match status" value="1"/>
</dbReference>
<feature type="compositionally biased region" description="Basic residues" evidence="7">
    <location>
        <begin position="1201"/>
        <end position="1213"/>
    </location>
</feature>
<comment type="caution">
    <text evidence="10">The sequence shown here is derived from an EMBL/GenBank/DDBJ whole genome shotgun (WGS) entry which is preliminary data.</text>
</comment>
<comment type="subcellular location">
    <subcellularLocation>
        <location evidence="1">Membrane</location>
        <topology evidence="1">Multi-pass membrane protein</topology>
    </subcellularLocation>
</comment>
<feature type="region of interest" description="Disordered" evidence="7">
    <location>
        <begin position="1194"/>
        <end position="1215"/>
    </location>
</feature>
<dbReference type="PANTHER" id="PTHR19308:SF14">
    <property type="entry name" value="START DOMAIN-CONTAINING PROTEIN"/>
    <property type="match status" value="1"/>
</dbReference>
<keyword evidence="4 8" id="KW-1133">Transmembrane helix</keyword>
<feature type="transmembrane region" description="Helical" evidence="8">
    <location>
        <begin position="1648"/>
        <end position="1669"/>
    </location>
</feature>
<feature type="compositionally biased region" description="Basic and acidic residues" evidence="7">
    <location>
        <begin position="1751"/>
        <end position="1767"/>
    </location>
</feature>
<evidence type="ECO:0000256" key="1">
    <source>
        <dbReference type="ARBA" id="ARBA00004141"/>
    </source>
</evidence>
<feature type="transmembrane region" description="Helical" evidence="8">
    <location>
        <begin position="1504"/>
        <end position="1527"/>
    </location>
</feature>
<evidence type="ECO:0000259" key="9">
    <source>
        <dbReference type="PROSITE" id="PS50848"/>
    </source>
</evidence>
<feature type="region of interest" description="Disordered" evidence="7">
    <location>
        <begin position="1749"/>
        <end position="1785"/>
    </location>
</feature>
<dbReference type="SUPFAM" id="SSF55961">
    <property type="entry name" value="Bet v1-like"/>
    <property type="match status" value="4"/>
</dbReference>
<dbReference type="EMBL" id="BRYB01002941">
    <property type="protein sequence ID" value="GMI27845.1"/>
    <property type="molecule type" value="Genomic_DNA"/>
</dbReference>
<evidence type="ECO:0000313" key="11">
    <source>
        <dbReference type="Proteomes" id="UP001165060"/>
    </source>
</evidence>
<protein>
    <recommendedName>
        <fullName evidence="9">START domain-containing protein</fullName>
    </recommendedName>
</protein>
<dbReference type="InterPro" id="IPR051213">
    <property type="entry name" value="START_lipid_transfer"/>
</dbReference>
<reference evidence="10 11" key="1">
    <citation type="journal article" date="2023" name="Commun. Biol.">
        <title>Genome analysis of Parmales, the sister group of diatoms, reveals the evolutionary specialization of diatoms from phago-mixotrophs to photoautotrophs.</title>
        <authorList>
            <person name="Ban H."/>
            <person name="Sato S."/>
            <person name="Yoshikawa S."/>
            <person name="Yamada K."/>
            <person name="Nakamura Y."/>
            <person name="Ichinomiya M."/>
            <person name="Sato N."/>
            <person name="Blanc-Mathieu R."/>
            <person name="Endo H."/>
            <person name="Kuwata A."/>
            <person name="Ogata H."/>
        </authorList>
    </citation>
    <scope>NUCLEOTIDE SEQUENCE [LARGE SCALE GENOMIC DNA]</scope>
</reference>
<feature type="domain" description="START" evidence="9">
    <location>
        <begin position="938"/>
        <end position="1060"/>
    </location>
</feature>
<gene>
    <name evidence="10" type="ORF">TeGR_g10416</name>
</gene>
<dbReference type="InterPro" id="IPR002913">
    <property type="entry name" value="START_lipid-bd_dom"/>
</dbReference>
<evidence type="ECO:0000256" key="4">
    <source>
        <dbReference type="ARBA" id="ARBA00022989"/>
    </source>
</evidence>
<dbReference type="InterPro" id="IPR018629">
    <property type="entry name" value="XK-rel"/>
</dbReference>
<organism evidence="10 11">
    <name type="scientific">Tetraparma gracilis</name>
    <dbReference type="NCBI Taxonomy" id="2962635"/>
    <lineage>
        <taxon>Eukaryota</taxon>
        <taxon>Sar</taxon>
        <taxon>Stramenopiles</taxon>
        <taxon>Ochrophyta</taxon>
        <taxon>Bolidophyceae</taxon>
        <taxon>Parmales</taxon>
        <taxon>Triparmaceae</taxon>
        <taxon>Tetraparma</taxon>
    </lineage>
</organism>
<dbReference type="Pfam" id="PF09815">
    <property type="entry name" value="XK-related"/>
    <property type="match status" value="1"/>
</dbReference>
<dbReference type="InterPro" id="IPR023393">
    <property type="entry name" value="START-like_dom_sf"/>
</dbReference>
<dbReference type="PROSITE" id="PS50848">
    <property type="entry name" value="START"/>
    <property type="match status" value="1"/>
</dbReference>
<feature type="transmembrane region" description="Helical" evidence="8">
    <location>
        <begin position="1558"/>
        <end position="1578"/>
    </location>
</feature>
<comment type="similarity">
    <text evidence="2">Belongs to the XK family.</text>
</comment>
<dbReference type="Gene3D" id="3.30.530.20">
    <property type="match status" value="4"/>
</dbReference>
<feature type="transmembrane region" description="Helical" evidence="8">
    <location>
        <begin position="1599"/>
        <end position="1620"/>
    </location>
</feature>
<evidence type="ECO:0000256" key="2">
    <source>
        <dbReference type="ARBA" id="ARBA00008789"/>
    </source>
</evidence>
<evidence type="ECO:0000256" key="7">
    <source>
        <dbReference type="SAM" id="MobiDB-lite"/>
    </source>
</evidence>
<keyword evidence="11" id="KW-1185">Reference proteome</keyword>
<dbReference type="Proteomes" id="UP001165060">
    <property type="component" value="Unassembled WGS sequence"/>
</dbReference>
<feature type="coiled-coil region" evidence="6">
    <location>
        <begin position="14"/>
        <end position="127"/>
    </location>
</feature>